<evidence type="ECO:0000256" key="1">
    <source>
        <dbReference type="SAM" id="MobiDB-lite"/>
    </source>
</evidence>
<organism evidence="2 3">
    <name type="scientific">Myriangium duriaei CBS 260.36</name>
    <dbReference type="NCBI Taxonomy" id="1168546"/>
    <lineage>
        <taxon>Eukaryota</taxon>
        <taxon>Fungi</taxon>
        <taxon>Dikarya</taxon>
        <taxon>Ascomycota</taxon>
        <taxon>Pezizomycotina</taxon>
        <taxon>Dothideomycetes</taxon>
        <taxon>Dothideomycetidae</taxon>
        <taxon>Myriangiales</taxon>
        <taxon>Myriangiaceae</taxon>
        <taxon>Myriangium</taxon>
    </lineage>
</organism>
<feature type="compositionally biased region" description="Basic and acidic residues" evidence="1">
    <location>
        <begin position="35"/>
        <end position="52"/>
    </location>
</feature>
<gene>
    <name evidence="2" type="ORF">K461DRAFT_147985</name>
</gene>
<protein>
    <submittedName>
        <fullName evidence="2">Uncharacterized protein</fullName>
    </submittedName>
</protein>
<dbReference type="EMBL" id="ML996086">
    <property type="protein sequence ID" value="KAF2152506.1"/>
    <property type="molecule type" value="Genomic_DNA"/>
</dbReference>
<name>A0A9P4IZM3_9PEZI</name>
<comment type="caution">
    <text evidence="2">The sequence shown here is derived from an EMBL/GenBank/DDBJ whole genome shotgun (WGS) entry which is preliminary data.</text>
</comment>
<keyword evidence="3" id="KW-1185">Reference proteome</keyword>
<accession>A0A9P4IZM3</accession>
<sequence>MSSLWVMSSANIYSECSGGRHNRLSAISHAPPRWNSRDPRPMSVRGREEKIEHKKHRALRCPGPLTERPSGFGRIAPAPTSADGSDVRQPTEALQKLKILCYCTVVLCNDGLSYRGATVCVFVQMEPDHIDHRHHHRPAPPRPILYSADPDTADPSTVCRQITISRADG</sequence>
<evidence type="ECO:0000313" key="2">
    <source>
        <dbReference type="EMBL" id="KAF2152506.1"/>
    </source>
</evidence>
<dbReference type="Proteomes" id="UP000799439">
    <property type="component" value="Unassembled WGS sequence"/>
</dbReference>
<reference evidence="2" key="1">
    <citation type="journal article" date="2020" name="Stud. Mycol.">
        <title>101 Dothideomycetes genomes: a test case for predicting lifestyles and emergence of pathogens.</title>
        <authorList>
            <person name="Haridas S."/>
            <person name="Albert R."/>
            <person name="Binder M."/>
            <person name="Bloem J."/>
            <person name="Labutti K."/>
            <person name="Salamov A."/>
            <person name="Andreopoulos B."/>
            <person name="Baker S."/>
            <person name="Barry K."/>
            <person name="Bills G."/>
            <person name="Bluhm B."/>
            <person name="Cannon C."/>
            <person name="Castanera R."/>
            <person name="Culley D."/>
            <person name="Daum C."/>
            <person name="Ezra D."/>
            <person name="Gonzalez J."/>
            <person name="Henrissat B."/>
            <person name="Kuo A."/>
            <person name="Liang C."/>
            <person name="Lipzen A."/>
            <person name="Lutzoni F."/>
            <person name="Magnuson J."/>
            <person name="Mondo S."/>
            <person name="Nolan M."/>
            <person name="Ohm R."/>
            <person name="Pangilinan J."/>
            <person name="Park H.-J."/>
            <person name="Ramirez L."/>
            <person name="Alfaro M."/>
            <person name="Sun H."/>
            <person name="Tritt A."/>
            <person name="Yoshinaga Y."/>
            <person name="Zwiers L.-H."/>
            <person name="Turgeon B."/>
            <person name="Goodwin S."/>
            <person name="Spatafora J."/>
            <person name="Crous P."/>
            <person name="Grigoriev I."/>
        </authorList>
    </citation>
    <scope>NUCLEOTIDE SEQUENCE</scope>
    <source>
        <strain evidence="2">CBS 260.36</strain>
    </source>
</reference>
<evidence type="ECO:0000313" key="3">
    <source>
        <dbReference type="Proteomes" id="UP000799439"/>
    </source>
</evidence>
<dbReference type="AlphaFoldDB" id="A0A9P4IZM3"/>
<feature type="region of interest" description="Disordered" evidence="1">
    <location>
        <begin position="27"/>
        <end position="56"/>
    </location>
</feature>
<proteinExistence type="predicted"/>